<protein>
    <submittedName>
        <fullName evidence="2">Uncharacterized protein</fullName>
    </submittedName>
</protein>
<sequence>MSDHGENSQATASSGPDPTTITETSSDLACVERCSELINQYRLGRNRKADTILELREILVDSPAVRSGRNLNEALDVFITMLDDIDLSNREAATHPWQHFKDVPTYC</sequence>
<dbReference type="OrthoDB" id="2355984at2759"/>
<feature type="compositionally biased region" description="Polar residues" evidence="1">
    <location>
        <begin position="7"/>
        <end position="25"/>
    </location>
</feature>
<evidence type="ECO:0000313" key="2">
    <source>
        <dbReference type="EMBL" id="KIK42809.1"/>
    </source>
</evidence>
<feature type="region of interest" description="Disordered" evidence="1">
    <location>
        <begin position="1"/>
        <end position="25"/>
    </location>
</feature>
<organism evidence="2 3">
    <name type="scientific">Suillus luteus UH-Slu-Lm8-n1</name>
    <dbReference type="NCBI Taxonomy" id="930992"/>
    <lineage>
        <taxon>Eukaryota</taxon>
        <taxon>Fungi</taxon>
        <taxon>Dikarya</taxon>
        <taxon>Basidiomycota</taxon>
        <taxon>Agaricomycotina</taxon>
        <taxon>Agaricomycetes</taxon>
        <taxon>Agaricomycetidae</taxon>
        <taxon>Boletales</taxon>
        <taxon>Suillineae</taxon>
        <taxon>Suillaceae</taxon>
        <taxon>Suillus</taxon>
    </lineage>
</organism>
<name>A0A0D0AYE3_9AGAM</name>
<dbReference type="HOGENOM" id="CLU_2211729_0_0_1"/>
<dbReference type="AlphaFoldDB" id="A0A0D0AYE3"/>
<proteinExistence type="predicted"/>
<dbReference type="Proteomes" id="UP000054485">
    <property type="component" value="Unassembled WGS sequence"/>
</dbReference>
<gene>
    <name evidence="2" type="ORF">CY34DRAFT_12161</name>
</gene>
<reference evidence="3" key="2">
    <citation type="submission" date="2015-01" db="EMBL/GenBank/DDBJ databases">
        <title>Evolutionary Origins and Diversification of the Mycorrhizal Mutualists.</title>
        <authorList>
            <consortium name="DOE Joint Genome Institute"/>
            <consortium name="Mycorrhizal Genomics Consortium"/>
            <person name="Kohler A."/>
            <person name="Kuo A."/>
            <person name="Nagy L.G."/>
            <person name="Floudas D."/>
            <person name="Copeland A."/>
            <person name="Barry K.W."/>
            <person name="Cichocki N."/>
            <person name="Veneault-Fourrey C."/>
            <person name="LaButti K."/>
            <person name="Lindquist E.A."/>
            <person name="Lipzen A."/>
            <person name="Lundell T."/>
            <person name="Morin E."/>
            <person name="Murat C."/>
            <person name="Riley R."/>
            <person name="Ohm R."/>
            <person name="Sun H."/>
            <person name="Tunlid A."/>
            <person name="Henrissat B."/>
            <person name="Grigoriev I.V."/>
            <person name="Hibbett D.S."/>
            <person name="Martin F."/>
        </authorList>
    </citation>
    <scope>NUCLEOTIDE SEQUENCE [LARGE SCALE GENOMIC DNA]</scope>
    <source>
        <strain evidence="3">UH-Slu-Lm8-n1</strain>
    </source>
</reference>
<keyword evidence="3" id="KW-1185">Reference proteome</keyword>
<reference evidence="2 3" key="1">
    <citation type="submission" date="2014-04" db="EMBL/GenBank/DDBJ databases">
        <authorList>
            <consortium name="DOE Joint Genome Institute"/>
            <person name="Kuo A."/>
            <person name="Ruytinx J."/>
            <person name="Rineau F."/>
            <person name="Colpaert J."/>
            <person name="Kohler A."/>
            <person name="Nagy L.G."/>
            <person name="Floudas D."/>
            <person name="Copeland A."/>
            <person name="Barry K.W."/>
            <person name="Cichocki N."/>
            <person name="Veneault-Fourrey C."/>
            <person name="LaButti K."/>
            <person name="Lindquist E.A."/>
            <person name="Lipzen A."/>
            <person name="Lundell T."/>
            <person name="Morin E."/>
            <person name="Murat C."/>
            <person name="Sun H."/>
            <person name="Tunlid A."/>
            <person name="Henrissat B."/>
            <person name="Grigoriev I.V."/>
            <person name="Hibbett D.S."/>
            <person name="Martin F."/>
            <person name="Nordberg H.P."/>
            <person name="Cantor M.N."/>
            <person name="Hua S.X."/>
        </authorList>
    </citation>
    <scope>NUCLEOTIDE SEQUENCE [LARGE SCALE GENOMIC DNA]</scope>
    <source>
        <strain evidence="2 3">UH-Slu-Lm8-n1</strain>
    </source>
</reference>
<evidence type="ECO:0000313" key="3">
    <source>
        <dbReference type="Proteomes" id="UP000054485"/>
    </source>
</evidence>
<dbReference type="InParanoid" id="A0A0D0AYE3"/>
<dbReference type="EMBL" id="KN835229">
    <property type="protein sequence ID" value="KIK42809.1"/>
    <property type="molecule type" value="Genomic_DNA"/>
</dbReference>
<accession>A0A0D0AYE3</accession>
<evidence type="ECO:0000256" key="1">
    <source>
        <dbReference type="SAM" id="MobiDB-lite"/>
    </source>
</evidence>